<keyword evidence="4" id="KW-1185">Reference proteome</keyword>
<dbReference type="NCBIfam" id="NF035944">
    <property type="entry name" value="PEPxxWA-CTERM"/>
    <property type="match status" value="1"/>
</dbReference>
<feature type="signal peptide" evidence="1">
    <location>
        <begin position="1"/>
        <end position="23"/>
    </location>
</feature>
<keyword evidence="1" id="KW-0732">Signal</keyword>
<proteinExistence type="predicted"/>
<evidence type="ECO:0000313" key="3">
    <source>
        <dbReference type="EMBL" id="MQA36639.1"/>
    </source>
</evidence>
<protein>
    <submittedName>
        <fullName evidence="3">PEPxxWA-CTERM sorting domain-containing protein</fullName>
    </submittedName>
</protein>
<feature type="chain" id="PRO_5025539884" evidence="1">
    <location>
        <begin position="24"/>
        <end position="205"/>
    </location>
</feature>
<sequence length="205" mass="21373">MKTIKMIKSVAIAALLASGSAMAAPVELLLNGGFEADLQANGTWANYTNLTDWTGGAYGIELRNNVAGVAAQGVNFVELDTYHNSSISHDVLTGLGQQYTLSFQFQDRPGVDTSSQGLAVTWGGNAVASVNNSLGGGWETRTYTLTGNGALMSLKFTAIGTDDSLGTSLDNVSLTTAVPEPETYAMMLAGLGLVGFAARRRKAAK</sequence>
<dbReference type="AlphaFoldDB" id="A0A6A7MW06"/>
<evidence type="ECO:0000256" key="1">
    <source>
        <dbReference type="SAM" id="SignalP"/>
    </source>
</evidence>
<dbReference type="RefSeq" id="WP_152836030.1">
    <property type="nucleotide sequence ID" value="NZ_WHUG01000001.1"/>
</dbReference>
<dbReference type="InterPro" id="IPR013424">
    <property type="entry name" value="Ice-binding_C"/>
</dbReference>
<comment type="caution">
    <text evidence="3">The sequence shown here is derived from an EMBL/GenBank/DDBJ whole genome shotgun (WGS) entry which is preliminary data.</text>
</comment>
<evidence type="ECO:0000313" key="4">
    <source>
        <dbReference type="Proteomes" id="UP000440498"/>
    </source>
</evidence>
<dbReference type="Pfam" id="PF07589">
    <property type="entry name" value="PEP-CTERM"/>
    <property type="match status" value="1"/>
</dbReference>
<feature type="domain" description="Ice-binding protein C-terminal" evidence="2">
    <location>
        <begin position="177"/>
        <end position="201"/>
    </location>
</feature>
<gene>
    <name evidence="3" type="ORF">GEV02_00635</name>
</gene>
<dbReference type="NCBIfam" id="TIGR02595">
    <property type="entry name" value="PEP_CTERM"/>
    <property type="match status" value="1"/>
</dbReference>
<dbReference type="EMBL" id="WHUG01000001">
    <property type="protein sequence ID" value="MQA36639.1"/>
    <property type="molecule type" value="Genomic_DNA"/>
</dbReference>
<dbReference type="Proteomes" id="UP000440498">
    <property type="component" value="Unassembled WGS sequence"/>
</dbReference>
<evidence type="ECO:0000259" key="2">
    <source>
        <dbReference type="Pfam" id="PF07589"/>
    </source>
</evidence>
<organism evidence="3 4">
    <name type="scientific">Rugamonas aquatica</name>
    <dbReference type="NCBI Taxonomy" id="2743357"/>
    <lineage>
        <taxon>Bacteria</taxon>
        <taxon>Pseudomonadati</taxon>
        <taxon>Pseudomonadota</taxon>
        <taxon>Betaproteobacteria</taxon>
        <taxon>Burkholderiales</taxon>
        <taxon>Oxalobacteraceae</taxon>
        <taxon>Telluria group</taxon>
        <taxon>Rugamonas</taxon>
    </lineage>
</organism>
<name>A0A6A7MW06_9BURK</name>
<dbReference type="Gene3D" id="2.60.120.260">
    <property type="entry name" value="Galactose-binding domain-like"/>
    <property type="match status" value="1"/>
</dbReference>
<accession>A0A6A7MW06</accession>
<reference evidence="3 4" key="1">
    <citation type="submission" date="2019-10" db="EMBL/GenBank/DDBJ databases">
        <title>Two novel species isolated from a subtropical stream in China.</title>
        <authorList>
            <person name="Lu H."/>
        </authorList>
    </citation>
    <scope>NUCLEOTIDE SEQUENCE [LARGE SCALE GENOMIC DNA]</scope>
    <source>
        <strain evidence="3 4">FT29W</strain>
    </source>
</reference>